<keyword evidence="2" id="KW-0449">Lipoprotein</keyword>
<keyword evidence="2" id="KW-1134">Transmembrane beta strand</keyword>
<dbReference type="InterPro" id="IPR003423">
    <property type="entry name" value="OMP_efflux"/>
</dbReference>
<evidence type="ECO:0000256" key="1">
    <source>
        <dbReference type="ARBA" id="ARBA00007613"/>
    </source>
</evidence>
<dbReference type="Gene3D" id="2.20.200.10">
    <property type="entry name" value="Outer membrane efflux proteins (OEP)"/>
    <property type="match status" value="1"/>
</dbReference>
<keyword evidence="2" id="KW-0472">Membrane</keyword>
<keyword evidence="5" id="KW-1185">Reference proteome</keyword>
<reference evidence="4" key="1">
    <citation type="journal article" date="2014" name="Int. J. Syst. Evol. Microbiol.">
        <title>Complete genome sequence of Corynebacterium casei LMG S-19264T (=DSM 44701T), isolated from a smear-ripened cheese.</title>
        <authorList>
            <consortium name="US DOE Joint Genome Institute (JGI-PGF)"/>
            <person name="Walter F."/>
            <person name="Albersmeier A."/>
            <person name="Kalinowski J."/>
            <person name="Ruckert C."/>
        </authorList>
    </citation>
    <scope>NUCLEOTIDE SEQUENCE</scope>
    <source>
        <strain evidence="4">CGMCC 1.10998</strain>
    </source>
</reference>
<reference evidence="4" key="2">
    <citation type="submission" date="2020-09" db="EMBL/GenBank/DDBJ databases">
        <authorList>
            <person name="Sun Q."/>
            <person name="Zhou Y."/>
        </authorList>
    </citation>
    <scope>NUCLEOTIDE SEQUENCE</scope>
    <source>
        <strain evidence="4">CGMCC 1.10998</strain>
    </source>
</reference>
<sequence length="504" mass="54229">MNDLLTIVVAMKPFLNQIYTEVITMFKRFAMTGMMVAVMAVTAGCAAVGPDFHEPAAQMPAAFRHSGSVAGSLATDAAHLPQHWWEIFRDPSLNRLEETALSDNYNVKAAAARLLQAEAQLGSARANRAPQLTANAGVSNSRTSANTSQALMMGGRAISGNQYQTGLGLSYELDLWGKLHRAVEAADAQALAASYDRDGVLLLLSSQVATTYWQWRGLQAEQRILQDALASRKETQQLVQARFDNGFTNELDVARAQVETANAEADLHEAQRQSNLLEHALAVLIGASPSEGLKLTADVALPEAPRVQAGLPASLLAQRPDLQQSVALLRSSNAQIGVAEAAFYPSLQLTGNFGFASESLSKLMESGSRQFSVGPLALSLPVFDGGRNQSNLDLARARYDEALANHEGKLLTALREVEDALSDTEQRQQQAQAQQQAQTAAGRAYTVARFRYERGLSNFLEVTDAQRSSLAADRATVQIQTQRLLAAAAVARALGGGWQPDARS</sequence>
<dbReference type="EMBL" id="BMED01000001">
    <property type="protein sequence ID" value="GGC57625.1"/>
    <property type="molecule type" value="Genomic_DNA"/>
</dbReference>
<keyword evidence="2" id="KW-0812">Transmembrane</keyword>
<dbReference type="SUPFAM" id="SSF56954">
    <property type="entry name" value="Outer membrane efflux proteins (OEP)"/>
    <property type="match status" value="1"/>
</dbReference>
<dbReference type="Pfam" id="PF02321">
    <property type="entry name" value="OEP"/>
    <property type="match status" value="2"/>
</dbReference>
<dbReference type="RefSeq" id="WP_308789100.1">
    <property type="nucleotide sequence ID" value="NZ_BMED01000001.1"/>
</dbReference>
<accession>A0A916U1X3</accession>
<evidence type="ECO:0008006" key="6">
    <source>
        <dbReference type="Google" id="ProtNLM"/>
    </source>
</evidence>
<dbReference type="NCBIfam" id="TIGR01845">
    <property type="entry name" value="outer_NodT"/>
    <property type="match status" value="1"/>
</dbReference>
<proteinExistence type="inferred from homology"/>
<keyword evidence="2" id="KW-0564">Palmitate</keyword>
<evidence type="ECO:0000313" key="5">
    <source>
        <dbReference type="Proteomes" id="UP000637423"/>
    </source>
</evidence>
<keyword evidence="3" id="KW-0175">Coiled coil</keyword>
<gene>
    <name evidence="4" type="ORF">GCM10011396_00580</name>
</gene>
<dbReference type="GO" id="GO:0005886">
    <property type="term" value="C:plasma membrane"/>
    <property type="evidence" value="ECO:0007669"/>
    <property type="project" value="UniProtKB-SubCell"/>
</dbReference>
<comment type="caution">
    <text evidence="4">The sequence shown here is derived from an EMBL/GenBank/DDBJ whole genome shotgun (WGS) entry which is preliminary data.</text>
</comment>
<organism evidence="4 5">
    <name type="scientific">Undibacterium terreum</name>
    <dbReference type="NCBI Taxonomy" id="1224302"/>
    <lineage>
        <taxon>Bacteria</taxon>
        <taxon>Pseudomonadati</taxon>
        <taxon>Pseudomonadota</taxon>
        <taxon>Betaproteobacteria</taxon>
        <taxon>Burkholderiales</taxon>
        <taxon>Oxalobacteraceae</taxon>
        <taxon>Undibacterium</taxon>
    </lineage>
</organism>
<dbReference type="PANTHER" id="PTHR30203:SF32">
    <property type="entry name" value="CATION EFFLUX SYSTEM PROTEIN CUSC"/>
    <property type="match status" value="1"/>
</dbReference>
<evidence type="ECO:0000256" key="2">
    <source>
        <dbReference type="RuleBase" id="RU362097"/>
    </source>
</evidence>
<feature type="coiled-coil region" evidence="3">
    <location>
        <begin position="251"/>
        <end position="280"/>
    </location>
</feature>
<protein>
    <recommendedName>
        <fullName evidence="6">Outer membrane protein, multidrug efflux system</fullName>
    </recommendedName>
</protein>
<dbReference type="InterPro" id="IPR010131">
    <property type="entry name" value="MdtP/NodT-like"/>
</dbReference>
<evidence type="ECO:0000256" key="3">
    <source>
        <dbReference type="SAM" id="Coils"/>
    </source>
</evidence>
<comment type="similarity">
    <text evidence="1 2">Belongs to the outer membrane factor (OMF) (TC 1.B.17) family.</text>
</comment>
<dbReference type="Gene3D" id="1.20.1600.10">
    <property type="entry name" value="Outer membrane efflux proteins (OEP)"/>
    <property type="match status" value="1"/>
</dbReference>
<dbReference type="AlphaFoldDB" id="A0A916U1X3"/>
<evidence type="ECO:0000313" key="4">
    <source>
        <dbReference type="EMBL" id="GGC57625.1"/>
    </source>
</evidence>
<dbReference type="Proteomes" id="UP000637423">
    <property type="component" value="Unassembled WGS sequence"/>
</dbReference>
<dbReference type="GO" id="GO:0015562">
    <property type="term" value="F:efflux transmembrane transporter activity"/>
    <property type="evidence" value="ECO:0007669"/>
    <property type="project" value="InterPro"/>
</dbReference>
<dbReference type="PANTHER" id="PTHR30203">
    <property type="entry name" value="OUTER MEMBRANE CATION EFFLUX PROTEIN"/>
    <property type="match status" value="1"/>
</dbReference>
<comment type="subcellular location">
    <subcellularLocation>
        <location evidence="2">Cell membrane</location>
        <topology evidence="2">Lipid-anchor</topology>
    </subcellularLocation>
</comment>
<name>A0A916U1X3_9BURK</name>